<comment type="similarity">
    <text evidence="1">Belongs to the glycosyltransferase 28 family.</text>
</comment>
<evidence type="ECO:0000313" key="7">
    <source>
        <dbReference type="EMBL" id="QES19367.1"/>
    </source>
</evidence>
<dbReference type="GO" id="GO:0008194">
    <property type="term" value="F:UDP-glycosyltransferase activity"/>
    <property type="evidence" value="ECO:0007669"/>
    <property type="project" value="InterPro"/>
</dbReference>
<dbReference type="Proteomes" id="UP000324106">
    <property type="component" value="Chromosome"/>
</dbReference>
<dbReference type="FunFam" id="3.40.50.2000:FF:000072">
    <property type="entry name" value="Glycosyl transferase"/>
    <property type="match status" value="1"/>
</dbReference>
<keyword evidence="2" id="KW-0328">Glycosyltransferase</keyword>
<dbReference type="GO" id="GO:0017000">
    <property type="term" value="P:antibiotic biosynthetic process"/>
    <property type="evidence" value="ECO:0007669"/>
    <property type="project" value="UniProtKB-ARBA"/>
</dbReference>
<dbReference type="EMBL" id="CP029194">
    <property type="protein sequence ID" value="QES19367.1"/>
    <property type="molecule type" value="Genomic_DNA"/>
</dbReference>
<dbReference type="InterPro" id="IPR010610">
    <property type="entry name" value="EryCIII-like_C"/>
</dbReference>
<organism evidence="7 8">
    <name type="scientific">Streptomyces venezuelae</name>
    <dbReference type="NCBI Taxonomy" id="54571"/>
    <lineage>
        <taxon>Bacteria</taxon>
        <taxon>Bacillati</taxon>
        <taxon>Actinomycetota</taxon>
        <taxon>Actinomycetes</taxon>
        <taxon>Kitasatosporales</taxon>
        <taxon>Streptomycetaceae</taxon>
        <taxon>Streptomyces</taxon>
    </lineage>
</organism>
<dbReference type="Pfam" id="PF06722">
    <property type="entry name" value="EryCIII-like_C"/>
    <property type="match status" value="1"/>
</dbReference>
<dbReference type="Gene3D" id="3.40.50.2000">
    <property type="entry name" value="Glycogen Phosphorylase B"/>
    <property type="match status" value="2"/>
</dbReference>
<dbReference type="AlphaFoldDB" id="A0A5P2ANF7"/>
<accession>A0A5P2ANF7</accession>
<dbReference type="InterPro" id="IPR050426">
    <property type="entry name" value="Glycosyltransferase_28"/>
</dbReference>
<evidence type="ECO:0000259" key="5">
    <source>
        <dbReference type="Pfam" id="PF06722"/>
    </source>
</evidence>
<dbReference type="Pfam" id="PF21036">
    <property type="entry name" value="EryCIII-like_N"/>
    <property type="match status" value="1"/>
</dbReference>
<evidence type="ECO:0000256" key="1">
    <source>
        <dbReference type="ARBA" id="ARBA00006962"/>
    </source>
</evidence>
<evidence type="ECO:0000256" key="2">
    <source>
        <dbReference type="ARBA" id="ARBA00022676"/>
    </source>
</evidence>
<dbReference type="SUPFAM" id="SSF53756">
    <property type="entry name" value="UDP-Glycosyltransferase/glycogen phosphorylase"/>
    <property type="match status" value="1"/>
</dbReference>
<dbReference type="RefSeq" id="WP_150265289.1">
    <property type="nucleotide sequence ID" value="NZ_CP029194.1"/>
</dbReference>
<keyword evidence="3" id="KW-0808">Transferase</keyword>
<evidence type="ECO:0000256" key="4">
    <source>
        <dbReference type="SAM" id="MobiDB-lite"/>
    </source>
</evidence>
<dbReference type="InterPro" id="IPR002213">
    <property type="entry name" value="UDP_glucos_trans"/>
</dbReference>
<dbReference type="InterPro" id="IPR048284">
    <property type="entry name" value="EryCIII-like_N"/>
</dbReference>
<dbReference type="PANTHER" id="PTHR48050:SF13">
    <property type="entry name" value="STEROL 3-BETA-GLUCOSYLTRANSFERASE UGT80A2"/>
    <property type="match status" value="1"/>
</dbReference>
<reference evidence="7 8" key="1">
    <citation type="submission" date="2018-05" db="EMBL/GenBank/DDBJ databases">
        <title>Streptomyces venezuelae.</title>
        <authorList>
            <person name="Kim W."/>
            <person name="Lee N."/>
            <person name="Cho B.-K."/>
        </authorList>
    </citation>
    <scope>NUCLEOTIDE SEQUENCE [LARGE SCALE GENOMIC DNA]</scope>
    <source>
        <strain evidence="7 8">ATCC 15068</strain>
    </source>
</reference>
<dbReference type="CDD" id="cd03784">
    <property type="entry name" value="GT1_Gtf-like"/>
    <property type="match status" value="1"/>
</dbReference>
<feature type="domain" description="Erythromycin biosynthesis protein CIII-like C-terminal" evidence="5">
    <location>
        <begin position="265"/>
        <end position="407"/>
    </location>
</feature>
<feature type="region of interest" description="Disordered" evidence="4">
    <location>
        <begin position="54"/>
        <end position="78"/>
    </location>
</feature>
<dbReference type="OrthoDB" id="3863369at2"/>
<dbReference type="GO" id="GO:0016758">
    <property type="term" value="F:hexosyltransferase activity"/>
    <property type="evidence" value="ECO:0007669"/>
    <property type="project" value="UniProtKB-ARBA"/>
</dbReference>
<name>A0A5P2ANF7_STRVZ</name>
<feature type="compositionally biased region" description="Acidic residues" evidence="4">
    <location>
        <begin position="65"/>
        <end position="75"/>
    </location>
</feature>
<evidence type="ECO:0000256" key="3">
    <source>
        <dbReference type="ARBA" id="ARBA00022679"/>
    </source>
</evidence>
<evidence type="ECO:0000259" key="6">
    <source>
        <dbReference type="Pfam" id="PF21036"/>
    </source>
</evidence>
<dbReference type="PANTHER" id="PTHR48050">
    <property type="entry name" value="STEROL 3-BETA-GLUCOSYLTRANSFERASE"/>
    <property type="match status" value="1"/>
</dbReference>
<sequence>MRVMFTILPATAHLYPVVPLAWALKSAGHDVCVVSQPDLAGPITAAGLTAVGLGDPLDHTPKTEGEEESESEQPDPWDNVVPSASEAHLWDFFHRRILPALPFYYPAEPGPGGVTFTDELVAFARRWKPDLVLWDPACIPSPIAARAAGAAHARLLWGLDYFAWSRTLFAPGEDPLTGVVRPLARRHGYEVDEEMLLGQWTVDPVPPRLALPLGLPTVPVRMVPYNGGSEIPEWLLEHPERARVCVSLGVTTRERSKEGHIPLGELLEGLAELDAELVVTANAQQLASLGTLPENVRTVDYVPLTLLLPSCAAILHHGGGGTFTAAATQGVPQLIAPGVRGDFLDTARYVEERGAGLVVDTPRFTVGAVRDQLARILTEPGFRKGADVLRQDLLDQPGPADIVAELERRTFPLRRDEGDGNAV</sequence>
<gene>
    <name evidence="7" type="ORF">DEJ46_09905</name>
</gene>
<proteinExistence type="inferred from homology"/>
<evidence type="ECO:0000313" key="8">
    <source>
        <dbReference type="Proteomes" id="UP000324106"/>
    </source>
</evidence>
<feature type="domain" description="Erythromycin biosynthesis protein CIII-like N-terminal" evidence="6">
    <location>
        <begin position="22"/>
        <end position="249"/>
    </location>
</feature>
<protein>
    <submittedName>
        <fullName evidence="7">Uncharacterized protein</fullName>
    </submittedName>
</protein>